<evidence type="ECO:0000256" key="1">
    <source>
        <dbReference type="SAM" id="MobiDB-lite"/>
    </source>
</evidence>
<dbReference type="InterPro" id="IPR025388">
    <property type="entry name" value="Alginate_export_dom"/>
</dbReference>
<organism evidence="4 5">
    <name type="scientific">Pseudomaricurvus hydrocarbonicus</name>
    <dbReference type="NCBI Taxonomy" id="1470433"/>
    <lineage>
        <taxon>Bacteria</taxon>
        <taxon>Pseudomonadati</taxon>
        <taxon>Pseudomonadota</taxon>
        <taxon>Gammaproteobacteria</taxon>
        <taxon>Cellvibrionales</taxon>
        <taxon>Cellvibrionaceae</taxon>
        <taxon>Pseudomaricurvus</taxon>
    </lineage>
</organism>
<evidence type="ECO:0000313" key="5">
    <source>
        <dbReference type="Proteomes" id="UP000787472"/>
    </source>
</evidence>
<keyword evidence="2" id="KW-0732">Signal</keyword>
<protein>
    <submittedName>
        <fullName evidence="4">Alginate export family protein</fullName>
    </submittedName>
</protein>
<keyword evidence="5" id="KW-1185">Reference proteome</keyword>
<feature type="domain" description="Alginate export" evidence="3">
    <location>
        <begin position="210"/>
        <end position="476"/>
    </location>
</feature>
<dbReference type="Gene3D" id="2.40.160.100">
    <property type="match status" value="1"/>
</dbReference>
<name>A0A9E5T271_9GAMM</name>
<dbReference type="EMBL" id="JAAONZ010000017">
    <property type="protein sequence ID" value="NHO67546.1"/>
    <property type="molecule type" value="Genomic_DNA"/>
</dbReference>
<dbReference type="InterPro" id="IPR053728">
    <property type="entry name" value="Alginate_Permeability_Chnl"/>
</dbReference>
<proteinExistence type="predicted"/>
<dbReference type="AlphaFoldDB" id="A0A9E5T271"/>
<reference evidence="4" key="1">
    <citation type="submission" date="2020-03" db="EMBL/GenBank/DDBJ databases">
        <authorList>
            <person name="Guo F."/>
        </authorList>
    </citation>
    <scope>NUCLEOTIDE SEQUENCE</scope>
    <source>
        <strain evidence="4">JCM 30134</strain>
    </source>
</reference>
<evidence type="ECO:0000259" key="3">
    <source>
        <dbReference type="Pfam" id="PF13372"/>
    </source>
</evidence>
<dbReference type="RefSeq" id="WP_167190431.1">
    <property type="nucleotide sequence ID" value="NZ_JAAONZ010000017.1"/>
</dbReference>
<feature type="compositionally biased region" description="Low complexity" evidence="1">
    <location>
        <begin position="35"/>
        <end position="45"/>
    </location>
</feature>
<feature type="region of interest" description="Disordered" evidence="1">
    <location>
        <begin position="29"/>
        <end position="54"/>
    </location>
</feature>
<dbReference type="Pfam" id="PF13372">
    <property type="entry name" value="Alginate_exp"/>
    <property type="match status" value="1"/>
</dbReference>
<evidence type="ECO:0000256" key="2">
    <source>
        <dbReference type="SAM" id="SignalP"/>
    </source>
</evidence>
<feature type="chain" id="PRO_5039578527" evidence="2">
    <location>
        <begin position="24"/>
        <end position="490"/>
    </location>
</feature>
<dbReference type="Proteomes" id="UP000787472">
    <property type="component" value="Unassembled WGS sequence"/>
</dbReference>
<evidence type="ECO:0000313" key="4">
    <source>
        <dbReference type="EMBL" id="NHO67546.1"/>
    </source>
</evidence>
<feature type="signal peptide" evidence="2">
    <location>
        <begin position="1"/>
        <end position="23"/>
    </location>
</feature>
<gene>
    <name evidence="4" type="ORF">G8770_18530</name>
</gene>
<comment type="caution">
    <text evidence="4">The sequence shown here is derived from an EMBL/GenBank/DDBJ whole genome shotgun (WGS) entry which is preliminary data.</text>
</comment>
<accession>A0A9E5T271</accession>
<sequence length="490" mass="53814">MAAGLAARVAMLMMCFPADRALAASDLEPPRQDRQPQTQRQSLQPIPVEPGSVKQESVEQALAGVAVESPPGGISNAVPLAAHPSANPSLNAAALPFNTPWDAPHLLNASWSWGGEHVSLIGTRPASAGQAGEQWLGQELKLAVAAKPFARVSGLVSLKWQKLYVVDRPDRASQLGFESAYLSWLDAGGEPRLSLGRYYYEDSRGFLFHQSVDGLHAEHRWSSAHGDWQARAFAGRQGVWKENLLAQGDDDTSYGFVELQLRHDARQASAYVLARESHTADNDSPVLLGVRSSGRLSSSWDHWLELMLARGESGSQSLRGYGIDVGGIWRWSPAISAIAGYAYASGHDRDSDDGVNRRFRQTGLQLNNGWIGEGGTKLKYYGELTKPELSNIGLSTLGLRFTPAEGVSLEVLYHRYRQAQADTRFYGYGLKGAPNGLDRALGEELDLVFSYRRIRGLKLELNLAQFWPGEAFGAQARPLSLIYLETRWRF</sequence>